<keyword evidence="3" id="KW-1185">Reference proteome</keyword>
<dbReference type="Proteomes" id="UP001066276">
    <property type="component" value="Chromosome 2_2"/>
</dbReference>
<accession>A0AAV7USF2</accession>
<dbReference type="EMBL" id="JANPWB010000004">
    <property type="protein sequence ID" value="KAJ1192005.1"/>
    <property type="molecule type" value="Genomic_DNA"/>
</dbReference>
<protein>
    <submittedName>
        <fullName evidence="2">Uncharacterized protein</fullName>
    </submittedName>
</protein>
<evidence type="ECO:0000313" key="3">
    <source>
        <dbReference type="Proteomes" id="UP001066276"/>
    </source>
</evidence>
<proteinExistence type="predicted"/>
<comment type="caution">
    <text evidence="2">The sequence shown here is derived from an EMBL/GenBank/DDBJ whole genome shotgun (WGS) entry which is preliminary data.</text>
</comment>
<evidence type="ECO:0000256" key="1">
    <source>
        <dbReference type="SAM" id="MobiDB-lite"/>
    </source>
</evidence>
<gene>
    <name evidence="2" type="ORF">NDU88_001317</name>
</gene>
<reference evidence="2" key="1">
    <citation type="journal article" date="2022" name="bioRxiv">
        <title>Sequencing and chromosome-scale assembly of the giantPleurodeles waltlgenome.</title>
        <authorList>
            <person name="Brown T."/>
            <person name="Elewa A."/>
            <person name="Iarovenko S."/>
            <person name="Subramanian E."/>
            <person name="Araus A.J."/>
            <person name="Petzold A."/>
            <person name="Susuki M."/>
            <person name="Suzuki K.-i.T."/>
            <person name="Hayashi T."/>
            <person name="Toyoda A."/>
            <person name="Oliveira C."/>
            <person name="Osipova E."/>
            <person name="Leigh N.D."/>
            <person name="Simon A."/>
            <person name="Yun M.H."/>
        </authorList>
    </citation>
    <scope>NUCLEOTIDE SEQUENCE</scope>
    <source>
        <strain evidence="2">20211129_DDA</strain>
        <tissue evidence="2">Liver</tissue>
    </source>
</reference>
<name>A0AAV7USF2_PLEWA</name>
<sequence>MRRCNGRFETASPEEAEDEFGRIDGSKEPRGLLGPSTPLECGTERKTRTAAVPIRDKGIRLRGAEH</sequence>
<dbReference type="AlphaFoldDB" id="A0AAV7USF2"/>
<feature type="compositionally biased region" description="Basic and acidic residues" evidence="1">
    <location>
        <begin position="19"/>
        <end position="30"/>
    </location>
</feature>
<feature type="region of interest" description="Disordered" evidence="1">
    <location>
        <begin position="1"/>
        <end position="47"/>
    </location>
</feature>
<organism evidence="2 3">
    <name type="scientific">Pleurodeles waltl</name>
    <name type="common">Iberian ribbed newt</name>
    <dbReference type="NCBI Taxonomy" id="8319"/>
    <lineage>
        <taxon>Eukaryota</taxon>
        <taxon>Metazoa</taxon>
        <taxon>Chordata</taxon>
        <taxon>Craniata</taxon>
        <taxon>Vertebrata</taxon>
        <taxon>Euteleostomi</taxon>
        <taxon>Amphibia</taxon>
        <taxon>Batrachia</taxon>
        <taxon>Caudata</taxon>
        <taxon>Salamandroidea</taxon>
        <taxon>Salamandridae</taxon>
        <taxon>Pleurodelinae</taxon>
        <taxon>Pleurodeles</taxon>
    </lineage>
</organism>
<evidence type="ECO:0000313" key="2">
    <source>
        <dbReference type="EMBL" id="KAJ1192005.1"/>
    </source>
</evidence>